<feature type="compositionally biased region" description="Basic and acidic residues" evidence="3">
    <location>
        <begin position="215"/>
        <end position="229"/>
    </location>
</feature>
<feature type="region of interest" description="Disordered" evidence="3">
    <location>
        <begin position="199"/>
        <end position="248"/>
    </location>
</feature>
<proteinExistence type="predicted"/>
<feature type="domain" description="EF-hand" evidence="5">
    <location>
        <begin position="107"/>
        <end position="142"/>
    </location>
</feature>
<dbReference type="InterPro" id="IPR040250">
    <property type="entry name" value="Nucleobindin"/>
</dbReference>
<keyword evidence="2" id="KW-0106">Calcium</keyword>
<dbReference type="InterPro" id="IPR018247">
    <property type="entry name" value="EF_Hand_1_Ca_BS"/>
</dbReference>
<dbReference type="GO" id="GO:0005509">
    <property type="term" value="F:calcium ion binding"/>
    <property type="evidence" value="ECO:0007669"/>
    <property type="project" value="InterPro"/>
</dbReference>
<dbReference type="GO" id="GO:0070062">
    <property type="term" value="C:extracellular exosome"/>
    <property type="evidence" value="ECO:0007669"/>
    <property type="project" value="TreeGrafter"/>
</dbReference>
<keyword evidence="1 4" id="KW-0732">Signal</keyword>
<organism evidence="6 7">
    <name type="scientific">Meira miltonrushii</name>
    <dbReference type="NCBI Taxonomy" id="1280837"/>
    <lineage>
        <taxon>Eukaryota</taxon>
        <taxon>Fungi</taxon>
        <taxon>Dikarya</taxon>
        <taxon>Basidiomycota</taxon>
        <taxon>Ustilaginomycotina</taxon>
        <taxon>Exobasidiomycetes</taxon>
        <taxon>Exobasidiales</taxon>
        <taxon>Brachybasidiaceae</taxon>
        <taxon>Meira</taxon>
    </lineage>
</organism>
<sequence length="489" mass="54730">MHSSSSLVLAVALLGSATTIHAHLGDENIPPAEIANEAPHRPGQESYIQRHMASEHHIGAFDLGSFFALHDLNRDGVLDRSEIEAIYGVHHSTSVKHSQKYEVHDEKANKIVKEVLRRLDQDNDGQITLREFESAGADGLPTFEEFGHNVLGHHYDEESEYFVHHEQVYHNTPESQKEEAYTHKEDIEHFAHHDKIEAEEERRERAAEGMPSAEEDARRKAEAAKKGEKYVSPYEAQVPKEDSPVAPQHAYDSHVDHGYGRKEGWRATEHVFKTPEGEHVVKSDAVAAEKPKHGELKAAGASAAGELDHDIPRRVPGETDEGYKDRLTAHAQAKAAAAEYAKANPNLSKSSGFDEKTGKVIQAPGESTEDYLVRKARYQFANTAARPAYEPAKKEQLRKSAPYKVSNLFTSFLNLTHIPQGYISEDCIKQSRPLLLLCVLSHKLHPHPSPCHAYHLFLLLIFFLNLFSTHAKLLDGFSNVYSTLLSRIV</sequence>
<evidence type="ECO:0000256" key="1">
    <source>
        <dbReference type="ARBA" id="ARBA00022729"/>
    </source>
</evidence>
<dbReference type="GO" id="GO:0005793">
    <property type="term" value="C:endoplasmic reticulum-Golgi intermediate compartment"/>
    <property type="evidence" value="ECO:0007669"/>
    <property type="project" value="TreeGrafter"/>
</dbReference>
<dbReference type="PROSITE" id="PS50222">
    <property type="entry name" value="EF_HAND_2"/>
    <property type="match status" value="1"/>
</dbReference>
<evidence type="ECO:0000256" key="3">
    <source>
        <dbReference type="SAM" id="MobiDB-lite"/>
    </source>
</evidence>
<dbReference type="Gene3D" id="1.10.238.10">
    <property type="entry name" value="EF-hand"/>
    <property type="match status" value="1"/>
</dbReference>
<dbReference type="Proteomes" id="UP000245771">
    <property type="component" value="Unassembled WGS sequence"/>
</dbReference>
<dbReference type="PANTHER" id="PTHR19237:SF20">
    <property type="entry name" value="NUCLEOBINDIN 1"/>
    <property type="match status" value="1"/>
</dbReference>
<evidence type="ECO:0000313" key="7">
    <source>
        <dbReference type="Proteomes" id="UP000245771"/>
    </source>
</evidence>
<dbReference type="STRING" id="1280837.A0A316V8F1"/>
<dbReference type="PANTHER" id="PTHR19237">
    <property type="entry name" value="NUCLEOBINDIN"/>
    <property type="match status" value="1"/>
</dbReference>
<dbReference type="SUPFAM" id="SSF47473">
    <property type="entry name" value="EF-hand"/>
    <property type="match status" value="1"/>
</dbReference>
<dbReference type="RefSeq" id="XP_025354078.1">
    <property type="nucleotide sequence ID" value="XM_025500488.1"/>
</dbReference>
<dbReference type="OrthoDB" id="289247at2759"/>
<feature type="signal peptide" evidence="4">
    <location>
        <begin position="1"/>
        <end position="22"/>
    </location>
</feature>
<protein>
    <recommendedName>
        <fullName evidence="5">EF-hand domain-containing protein</fullName>
    </recommendedName>
</protein>
<dbReference type="InterPro" id="IPR002048">
    <property type="entry name" value="EF_hand_dom"/>
</dbReference>
<dbReference type="GeneID" id="37022269"/>
<dbReference type="Pfam" id="PF13499">
    <property type="entry name" value="EF-hand_7"/>
    <property type="match status" value="1"/>
</dbReference>
<gene>
    <name evidence="6" type="ORF">FA14DRAFT_173530</name>
</gene>
<evidence type="ECO:0000313" key="6">
    <source>
        <dbReference type="EMBL" id="PWN33776.1"/>
    </source>
</evidence>
<dbReference type="InParanoid" id="A0A316V8F1"/>
<dbReference type="EMBL" id="KZ819604">
    <property type="protein sequence ID" value="PWN33776.1"/>
    <property type="molecule type" value="Genomic_DNA"/>
</dbReference>
<feature type="chain" id="PRO_5016462873" description="EF-hand domain-containing protein" evidence="4">
    <location>
        <begin position="23"/>
        <end position="489"/>
    </location>
</feature>
<evidence type="ECO:0000259" key="5">
    <source>
        <dbReference type="PROSITE" id="PS50222"/>
    </source>
</evidence>
<keyword evidence="7" id="KW-1185">Reference proteome</keyword>
<dbReference type="SMART" id="SM00054">
    <property type="entry name" value="EFh"/>
    <property type="match status" value="2"/>
</dbReference>
<evidence type="ECO:0000256" key="4">
    <source>
        <dbReference type="SAM" id="SignalP"/>
    </source>
</evidence>
<reference evidence="6 7" key="1">
    <citation type="journal article" date="2018" name="Mol. Biol. Evol.">
        <title>Broad Genomic Sampling Reveals a Smut Pathogenic Ancestry of the Fungal Clade Ustilaginomycotina.</title>
        <authorList>
            <person name="Kijpornyongpan T."/>
            <person name="Mondo S.J."/>
            <person name="Barry K."/>
            <person name="Sandor L."/>
            <person name="Lee J."/>
            <person name="Lipzen A."/>
            <person name="Pangilinan J."/>
            <person name="LaButti K."/>
            <person name="Hainaut M."/>
            <person name="Henrissat B."/>
            <person name="Grigoriev I.V."/>
            <person name="Spatafora J.W."/>
            <person name="Aime M.C."/>
        </authorList>
    </citation>
    <scope>NUCLEOTIDE SEQUENCE [LARGE SCALE GENOMIC DNA]</scope>
    <source>
        <strain evidence="6 7">MCA 3882</strain>
    </source>
</reference>
<dbReference type="AlphaFoldDB" id="A0A316V8F1"/>
<dbReference type="PROSITE" id="PS00018">
    <property type="entry name" value="EF_HAND_1"/>
    <property type="match status" value="2"/>
</dbReference>
<accession>A0A316V8F1</accession>
<evidence type="ECO:0000256" key="2">
    <source>
        <dbReference type="ARBA" id="ARBA00022837"/>
    </source>
</evidence>
<name>A0A316V8F1_9BASI</name>
<dbReference type="InterPro" id="IPR011992">
    <property type="entry name" value="EF-hand-dom_pair"/>
</dbReference>